<dbReference type="EMBL" id="PFSC01000163">
    <property type="protein sequence ID" value="PJC30298.1"/>
    <property type="molecule type" value="Genomic_DNA"/>
</dbReference>
<name>A0A2M8EWQ2_9BACT</name>
<evidence type="ECO:0000313" key="1">
    <source>
        <dbReference type="EMBL" id="PJC30298.1"/>
    </source>
</evidence>
<dbReference type="Proteomes" id="UP000231383">
    <property type="component" value="Unassembled WGS sequence"/>
</dbReference>
<evidence type="ECO:0000313" key="2">
    <source>
        <dbReference type="Proteomes" id="UP000231383"/>
    </source>
</evidence>
<accession>A0A2M8EWQ2</accession>
<sequence>MIQSPGGWRRKNASQKIFGTKPRIMYWLRHGVIIADETILNKSRSEKIKLVRWQYSGTEHGIVRGIGMLNMLWVDEEN</sequence>
<gene>
    <name evidence="1" type="ORF">CO051_06440</name>
</gene>
<protein>
    <submittedName>
        <fullName evidence="1">Uncharacterized protein</fullName>
    </submittedName>
</protein>
<organism evidence="1 2">
    <name type="scientific">Candidatus Roizmanbacteria bacterium CG_4_9_14_0_2_um_filter_39_13</name>
    <dbReference type="NCBI Taxonomy" id="1974839"/>
    <lineage>
        <taxon>Bacteria</taxon>
        <taxon>Candidatus Roizmaniibacteriota</taxon>
    </lineage>
</organism>
<reference evidence="2" key="1">
    <citation type="submission" date="2017-09" db="EMBL/GenBank/DDBJ databases">
        <title>Depth-based differentiation of microbial function through sediment-hosted aquifers and enrichment of novel symbionts in the deep terrestrial subsurface.</title>
        <authorList>
            <person name="Probst A.J."/>
            <person name="Ladd B."/>
            <person name="Jarett J.K."/>
            <person name="Geller-Mcgrath D.E."/>
            <person name="Sieber C.M.K."/>
            <person name="Emerson J.B."/>
            <person name="Anantharaman K."/>
            <person name="Thomas B.C."/>
            <person name="Malmstrom R."/>
            <person name="Stieglmeier M."/>
            <person name="Klingl A."/>
            <person name="Woyke T."/>
            <person name="Ryan C.M."/>
            <person name="Banfield J.F."/>
        </authorList>
    </citation>
    <scope>NUCLEOTIDE SEQUENCE [LARGE SCALE GENOMIC DNA]</scope>
</reference>
<dbReference type="AlphaFoldDB" id="A0A2M8EWQ2"/>
<comment type="caution">
    <text evidence="1">The sequence shown here is derived from an EMBL/GenBank/DDBJ whole genome shotgun (WGS) entry which is preliminary data.</text>
</comment>
<proteinExistence type="predicted"/>